<dbReference type="PANTHER" id="PTHR43428">
    <property type="entry name" value="ARSENATE REDUCTASE"/>
    <property type="match status" value="1"/>
</dbReference>
<dbReference type="InterPro" id="IPR023485">
    <property type="entry name" value="Ptyr_pPase"/>
</dbReference>
<dbReference type="PANTHER" id="PTHR43428:SF1">
    <property type="entry name" value="ARSENATE REDUCTASE"/>
    <property type="match status" value="1"/>
</dbReference>
<organism evidence="3">
    <name type="scientific">Jonesiaceae bacterium BS-20</name>
    <dbReference type="NCBI Taxonomy" id="3120821"/>
    <lineage>
        <taxon>Bacteria</taxon>
        <taxon>Bacillati</taxon>
        <taxon>Actinomycetota</taxon>
        <taxon>Actinomycetes</taxon>
        <taxon>Micrococcales</taxon>
        <taxon>Jonesiaceae</taxon>
    </lineage>
</organism>
<dbReference type="SMART" id="SM00226">
    <property type="entry name" value="LMWPc"/>
    <property type="match status" value="1"/>
</dbReference>
<evidence type="ECO:0000313" key="3">
    <source>
        <dbReference type="EMBL" id="XBH21104.1"/>
    </source>
</evidence>
<accession>A0AAU7DTV2</accession>
<dbReference type="Pfam" id="PF01451">
    <property type="entry name" value="LMWPc"/>
    <property type="match status" value="1"/>
</dbReference>
<dbReference type="SUPFAM" id="SSF52788">
    <property type="entry name" value="Phosphotyrosine protein phosphatases I"/>
    <property type="match status" value="1"/>
</dbReference>
<proteinExistence type="predicted"/>
<reference evidence="3" key="1">
    <citation type="submission" date="2024-02" db="EMBL/GenBank/DDBJ databases">
        <title>Tomenella chthoni gen. nov. sp. nov., a member of the family Jonesiaceae isolated from bat guano.</title>
        <authorList>
            <person name="Miller S.L."/>
            <person name="King J."/>
            <person name="Sankaranarayanan K."/>
            <person name="Lawson P.A."/>
        </authorList>
    </citation>
    <scope>NUCLEOTIDE SEQUENCE</scope>
    <source>
        <strain evidence="3">BS-20</strain>
    </source>
</reference>
<dbReference type="Gene3D" id="3.40.50.2300">
    <property type="match status" value="1"/>
</dbReference>
<dbReference type="InterPro" id="IPR036196">
    <property type="entry name" value="Ptyr_pPase_sf"/>
</dbReference>
<feature type="domain" description="Phosphotyrosine protein phosphatase I" evidence="2">
    <location>
        <begin position="12"/>
        <end position="140"/>
    </location>
</feature>
<dbReference type="AlphaFoldDB" id="A0AAU7DTV2"/>
<name>A0AAU7DTV2_9MICO</name>
<evidence type="ECO:0000256" key="1">
    <source>
        <dbReference type="ARBA" id="ARBA00022849"/>
    </source>
</evidence>
<dbReference type="GO" id="GO:0046685">
    <property type="term" value="P:response to arsenic-containing substance"/>
    <property type="evidence" value="ECO:0007669"/>
    <property type="project" value="UniProtKB-KW"/>
</dbReference>
<sequence length="144" mass="15383">MTNDASSSIQAPSVLFVCSRNGGKSQVAAGYMALEAGAAIEVSSAGTNPADSINTLAAEVLQEQGVDISQQVPRLLTEADMRSASLVVVLGTEARVPQIDGVTIERWETDEPSLRGIEGRERMELVCADIHRHVNALKERLLPQ</sequence>
<protein>
    <submittedName>
        <fullName evidence="3">Low molecular weight phosphatase family protein</fullName>
    </submittedName>
</protein>
<gene>
    <name evidence="3" type="ORF">V5R04_12910</name>
</gene>
<evidence type="ECO:0000259" key="2">
    <source>
        <dbReference type="SMART" id="SM00226"/>
    </source>
</evidence>
<keyword evidence="1" id="KW-0059">Arsenical resistance</keyword>
<dbReference type="EMBL" id="CP146203">
    <property type="protein sequence ID" value="XBH21104.1"/>
    <property type="molecule type" value="Genomic_DNA"/>
</dbReference>